<feature type="coiled-coil region" evidence="1">
    <location>
        <begin position="286"/>
        <end position="355"/>
    </location>
</feature>
<sequence>MVSTRQQCSSSSSGSTTKAVVITKPEKCISVVSLGQSSSIQLSQVNLLDIPYEIIEKIFSYTNFKHISQLRAVSRQFNVICSTILNSTFQRLQNQMLHRFQIIKTKMPRRESARRQHPLACESDIVETLHMRLLLLRMAFGKHIERKHICFFAGEILDEVYKILHYIKVTTKLARPYKVTDELFDLSTMAMEYFREKIEPTLPEIRLFANDYHEFPSPLGPANTRTITSMCLRKRSLMIREGSVSSLEGKRASSESPQCSSMLRKSVGKIKQGIKTSQSCHLERDFVDLRKQLRKTSTQVGNLQRELKQCKTQMADQHKTLVEYSNRMDEYDKKNEETNRKFSTLLQELNKCKTEIQYLQSASSSSAISVCSSCTTASDQSLAMGPPALNSITNPVQTRLHSQVDQIPLEIKEDSVDQNELLASEEVKSSDDQEPSTSTGVKRKLELAIPKTAKRVRAVAKKVRSININ</sequence>
<dbReference type="PANTHER" id="PTHR13252">
    <property type="entry name" value="F-BOX ONLY PROTEIN 28"/>
    <property type="match status" value="1"/>
</dbReference>
<evidence type="ECO:0000259" key="3">
    <source>
        <dbReference type="PROSITE" id="PS50181"/>
    </source>
</evidence>
<feature type="region of interest" description="Disordered" evidence="2">
    <location>
        <begin position="423"/>
        <end position="444"/>
    </location>
</feature>
<protein>
    <submittedName>
        <fullName evidence="4">F-box domain</fullName>
    </submittedName>
</protein>
<dbReference type="Proteomes" id="UP000325440">
    <property type="component" value="Unassembled WGS sequence"/>
</dbReference>
<dbReference type="InterPro" id="IPR036047">
    <property type="entry name" value="F-box-like_dom_sf"/>
</dbReference>
<reference evidence="4 5" key="1">
    <citation type="submission" date="2019-08" db="EMBL/GenBank/DDBJ databases">
        <authorList>
            <person name="Alioto T."/>
            <person name="Alioto T."/>
            <person name="Gomez Garrido J."/>
        </authorList>
    </citation>
    <scope>NUCLEOTIDE SEQUENCE [LARGE SCALE GENOMIC DNA]</scope>
</reference>
<feature type="domain" description="F-box" evidence="3">
    <location>
        <begin position="44"/>
        <end position="92"/>
    </location>
</feature>
<dbReference type="SUPFAM" id="SSF81383">
    <property type="entry name" value="F-box domain"/>
    <property type="match status" value="1"/>
</dbReference>
<name>A0A5E4NPQ1_9HEMI</name>
<dbReference type="GO" id="GO:0005634">
    <property type="term" value="C:nucleus"/>
    <property type="evidence" value="ECO:0007669"/>
    <property type="project" value="TreeGrafter"/>
</dbReference>
<evidence type="ECO:0000256" key="2">
    <source>
        <dbReference type="SAM" id="MobiDB-lite"/>
    </source>
</evidence>
<gene>
    <name evidence="4" type="ORF">CINCED_3A019503</name>
</gene>
<proteinExistence type="predicted"/>
<dbReference type="AlphaFoldDB" id="A0A5E4NPQ1"/>
<dbReference type="InterPro" id="IPR039719">
    <property type="entry name" value="FBXO28"/>
</dbReference>
<accession>A0A5E4NPQ1</accession>
<keyword evidence="5" id="KW-1185">Reference proteome</keyword>
<evidence type="ECO:0000313" key="5">
    <source>
        <dbReference type="Proteomes" id="UP000325440"/>
    </source>
</evidence>
<dbReference type="OrthoDB" id="8180181at2759"/>
<organism evidence="4 5">
    <name type="scientific">Cinara cedri</name>
    <dbReference type="NCBI Taxonomy" id="506608"/>
    <lineage>
        <taxon>Eukaryota</taxon>
        <taxon>Metazoa</taxon>
        <taxon>Ecdysozoa</taxon>
        <taxon>Arthropoda</taxon>
        <taxon>Hexapoda</taxon>
        <taxon>Insecta</taxon>
        <taxon>Pterygota</taxon>
        <taxon>Neoptera</taxon>
        <taxon>Paraneoptera</taxon>
        <taxon>Hemiptera</taxon>
        <taxon>Sternorrhyncha</taxon>
        <taxon>Aphidomorpha</taxon>
        <taxon>Aphidoidea</taxon>
        <taxon>Aphididae</taxon>
        <taxon>Lachninae</taxon>
        <taxon>Cinara</taxon>
    </lineage>
</organism>
<dbReference type="Pfam" id="PF00646">
    <property type="entry name" value="F-box"/>
    <property type="match status" value="1"/>
</dbReference>
<dbReference type="GO" id="GO:0003713">
    <property type="term" value="F:transcription coactivator activity"/>
    <property type="evidence" value="ECO:0007669"/>
    <property type="project" value="TreeGrafter"/>
</dbReference>
<dbReference type="InterPro" id="IPR001810">
    <property type="entry name" value="F-box_dom"/>
</dbReference>
<dbReference type="EMBL" id="CABPRJ010002369">
    <property type="protein sequence ID" value="VVC43396.1"/>
    <property type="molecule type" value="Genomic_DNA"/>
</dbReference>
<evidence type="ECO:0000256" key="1">
    <source>
        <dbReference type="SAM" id="Coils"/>
    </source>
</evidence>
<dbReference type="CDD" id="cd22100">
    <property type="entry name" value="F-box_FBXO28"/>
    <property type="match status" value="1"/>
</dbReference>
<dbReference type="Gene3D" id="1.20.1280.50">
    <property type="match status" value="1"/>
</dbReference>
<dbReference type="PROSITE" id="PS50181">
    <property type="entry name" value="FBOX"/>
    <property type="match status" value="1"/>
</dbReference>
<dbReference type="PANTHER" id="PTHR13252:SF1">
    <property type="entry name" value="DAMPENED, ISOFORM A"/>
    <property type="match status" value="1"/>
</dbReference>
<dbReference type="SMART" id="SM00256">
    <property type="entry name" value="FBOX"/>
    <property type="match status" value="1"/>
</dbReference>
<keyword evidence="1" id="KW-0175">Coiled coil</keyword>
<evidence type="ECO:0000313" key="4">
    <source>
        <dbReference type="EMBL" id="VVC43396.1"/>
    </source>
</evidence>